<sequence>MSGEEMRDRQLATIKGHAEIQRLIRDNEEVAQLDPWTTIEIHQAVDRLVGIDLDLNDRELFGELLAHFNAEEAQEPAPGSALDRARQRWGLEA</sequence>
<dbReference type="AlphaFoldDB" id="A0A1N6F010"/>
<name>A0A1N6F010_9GAMM</name>
<dbReference type="RefSeq" id="WP_022524190.1">
    <property type="nucleotide sequence ID" value="NZ_BJOI01000039.1"/>
</dbReference>
<evidence type="ECO:0000313" key="2">
    <source>
        <dbReference type="EMBL" id="SIN88591.1"/>
    </source>
</evidence>
<feature type="compositionally biased region" description="Basic and acidic residues" evidence="1">
    <location>
        <begin position="83"/>
        <end position="93"/>
    </location>
</feature>
<accession>A0A1N6F010</accession>
<reference evidence="2 3" key="1">
    <citation type="submission" date="2016-11" db="EMBL/GenBank/DDBJ databases">
        <authorList>
            <person name="Jaros S."/>
            <person name="Januszkiewicz K."/>
            <person name="Wedrychowicz H."/>
        </authorList>
    </citation>
    <scope>NUCLEOTIDE SEQUENCE [LARGE SCALE GENOMIC DNA]</scope>
    <source>
        <strain evidence="2 3">ACAM 239</strain>
    </source>
</reference>
<evidence type="ECO:0000313" key="3">
    <source>
        <dbReference type="Proteomes" id="UP000185024"/>
    </source>
</evidence>
<feature type="region of interest" description="Disordered" evidence="1">
    <location>
        <begin position="72"/>
        <end position="93"/>
    </location>
</feature>
<dbReference type="GeneID" id="97277429"/>
<proteinExistence type="predicted"/>
<organism evidence="2 3">
    <name type="scientific">Vreelandella aquamarina</name>
    <dbReference type="NCBI Taxonomy" id="77097"/>
    <lineage>
        <taxon>Bacteria</taxon>
        <taxon>Pseudomonadati</taxon>
        <taxon>Pseudomonadota</taxon>
        <taxon>Gammaproteobacteria</taxon>
        <taxon>Oceanospirillales</taxon>
        <taxon>Halomonadaceae</taxon>
        <taxon>Vreelandella</taxon>
    </lineage>
</organism>
<gene>
    <name evidence="2" type="ORF">SAMN05878438_3832</name>
</gene>
<dbReference type="EMBL" id="FSQX01000002">
    <property type="protein sequence ID" value="SIN88591.1"/>
    <property type="molecule type" value="Genomic_DNA"/>
</dbReference>
<evidence type="ECO:0000256" key="1">
    <source>
        <dbReference type="SAM" id="MobiDB-lite"/>
    </source>
</evidence>
<protein>
    <submittedName>
        <fullName evidence="2">Uncharacterized protein</fullName>
    </submittedName>
</protein>
<dbReference type="Proteomes" id="UP000185024">
    <property type="component" value="Unassembled WGS sequence"/>
</dbReference>